<proteinExistence type="predicted"/>
<organism evidence="1">
    <name type="scientific">Rhizophora mucronata</name>
    <name type="common">Asiatic mangrove</name>
    <dbReference type="NCBI Taxonomy" id="61149"/>
    <lineage>
        <taxon>Eukaryota</taxon>
        <taxon>Viridiplantae</taxon>
        <taxon>Streptophyta</taxon>
        <taxon>Embryophyta</taxon>
        <taxon>Tracheophyta</taxon>
        <taxon>Spermatophyta</taxon>
        <taxon>Magnoliopsida</taxon>
        <taxon>eudicotyledons</taxon>
        <taxon>Gunneridae</taxon>
        <taxon>Pentapetalae</taxon>
        <taxon>rosids</taxon>
        <taxon>fabids</taxon>
        <taxon>Malpighiales</taxon>
        <taxon>Rhizophoraceae</taxon>
        <taxon>Rhizophora</taxon>
    </lineage>
</organism>
<accession>A0A2P2NZ01</accession>
<sequence length="41" mass="5111">MVDQWWQFLHFQITQSNPLSNRFNYIRISRVTICISYIEYV</sequence>
<reference evidence="1" key="1">
    <citation type="submission" date="2018-02" db="EMBL/GenBank/DDBJ databases">
        <title>Rhizophora mucronata_Transcriptome.</title>
        <authorList>
            <person name="Meera S.P."/>
            <person name="Sreeshan A."/>
            <person name="Augustine A."/>
        </authorList>
    </citation>
    <scope>NUCLEOTIDE SEQUENCE</scope>
    <source>
        <tissue evidence="1">Leaf</tissue>
    </source>
</reference>
<dbReference type="EMBL" id="GGEC01067145">
    <property type="protein sequence ID" value="MBX47629.1"/>
    <property type="molecule type" value="Transcribed_RNA"/>
</dbReference>
<evidence type="ECO:0000313" key="1">
    <source>
        <dbReference type="EMBL" id="MBX47629.1"/>
    </source>
</evidence>
<name>A0A2P2NZ01_RHIMU</name>
<protein>
    <submittedName>
        <fullName evidence="1">Uncharacterized protein</fullName>
    </submittedName>
</protein>
<dbReference type="AlphaFoldDB" id="A0A2P2NZ01"/>